<evidence type="ECO:0008006" key="4">
    <source>
        <dbReference type="Google" id="ProtNLM"/>
    </source>
</evidence>
<evidence type="ECO:0000313" key="2">
    <source>
        <dbReference type="EMBL" id="RZC78055.1"/>
    </source>
</evidence>
<dbReference type="PRINTS" id="PR01217">
    <property type="entry name" value="PRICHEXTENSN"/>
</dbReference>
<proteinExistence type="predicted"/>
<gene>
    <name evidence="2" type="ORF">C5167_002234</name>
</gene>
<reference evidence="2 3" key="1">
    <citation type="journal article" date="2018" name="Science">
        <title>The opium poppy genome and morphinan production.</title>
        <authorList>
            <person name="Guo L."/>
            <person name="Winzer T."/>
            <person name="Yang X."/>
            <person name="Li Y."/>
            <person name="Ning Z."/>
            <person name="He Z."/>
            <person name="Teodor R."/>
            <person name="Lu Y."/>
            <person name="Bowser T.A."/>
            <person name="Graham I.A."/>
            <person name="Ye K."/>
        </authorList>
    </citation>
    <scope>NUCLEOTIDE SEQUENCE [LARGE SCALE GENOMIC DNA]</scope>
    <source>
        <strain evidence="3">cv. HN1</strain>
        <tissue evidence="2">Leaves</tissue>
    </source>
</reference>
<dbReference type="OMA" id="SIRYRCK"/>
<evidence type="ECO:0000256" key="1">
    <source>
        <dbReference type="SAM" id="MobiDB-lite"/>
    </source>
</evidence>
<sequence length="197" mass="20934">MMIRLFQPFGDIVMAKANQAIASMNGYPLEGRVIAVRVAGKPPPPAVASEPPTHKMPAYPGQDQAIGGYASQQFTSGGPLPNPPHSAYMVAPVPWGPPPPCALYAPPPPGANMYNSVQVRMECLQIPHTPPPPPPPNYPYYYVVPPPPVSHSVGDHSQNMAADPWASNPPVPPPVSSAEQTSSGVEAEYEKFIGDLK</sequence>
<protein>
    <recommendedName>
        <fullName evidence="4">RRM domain-containing protein</fullName>
    </recommendedName>
</protein>
<feature type="region of interest" description="Disordered" evidence="1">
    <location>
        <begin position="151"/>
        <end position="187"/>
    </location>
</feature>
<evidence type="ECO:0000313" key="3">
    <source>
        <dbReference type="Proteomes" id="UP000316621"/>
    </source>
</evidence>
<dbReference type="AlphaFoldDB" id="A0A4Y7L1I3"/>
<dbReference type="Proteomes" id="UP000316621">
    <property type="component" value="Chromosome 9"/>
</dbReference>
<dbReference type="EMBL" id="CM010723">
    <property type="protein sequence ID" value="RZC78055.1"/>
    <property type="molecule type" value="Genomic_DNA"/>
</dbReference>
<keyword evidence="3" id="KW-1185">Reference proteome</keyword>
<accession>A0A4Y7L1I3</accession>
<dbReference type="Gramene" id="RZC78055">
    <property type="protein sequence ID" value="RZC78055"/>
    <property type="gene ID" value="C5167_002234"/>
</dbReference>
<name>A0A4Y7L1I3_PAPSO</name>
<organism evidence="2 3">
    <name type="scientific">Papaver somniferum</name>
    <name type="common">Opium poppy</name>
    <dbReference type="NCBI Taxonomy" id="3469"/>
    <lineage>
        <taxon>Eukaryota</taxon>
        <taxon>Viridiplantae</taxon>
        <taxon>Streptophyta</taxon>
        <taxon>Embryophyta</taxon>
        <taxon>Tracheophyta</taxon>
        <taxon>Spermatophyta</taxon>
        <taxon>Magnoliopsida</taxon>
        <taxon>Ranunculales</taxon>
        <taxon>Papaveraceae</taxon>
        <taxon>Papaveroideae</taxon>
        <taxon>Papaver</taxon>
    </lineage>
</organism>
<dbReference type="STRING" id="3469.A0A4Y7L1I3"/>